<reference evidence="1 2" key="1">
    <citation type="submission" date="2017-06" db="EMBL/GenBank/DDBJ databases">
        <authorList>
            <person name="Kim H.J."/>
            <person name="Triplett B.A."/>
        </authorList>
    </citation>
    <scope>NUCLEOTIDE SEQUENCE [LARGE SCALE GENOMIC DNA]</scope>
    <source>
        <strain evidence="1 2">DSM 25597</strain>
    </source>
</reference>
<accession>A0A239AC19</accession>
<sequence length="348" mass="38259">MKTTNFNDTNQKNSMNVYSVTKLIALCLLSLIGMISCETNDDADIITELPDDTVQIFGGLEYANSIIEARENAIQHFTIDATTGGTIIGNNGTQLHFPPNALTFLGGELVSGDVAIEFIEIYSRADMLTQNLPTNGKRDNGDIVSIISGGEFYINATQDGNQLVAETPFGLTAPTADFDPEMTVFLPEDCDRLDCDVVWEEDENANIQGGEIQNADGTWTSAYFAPLTNFGWTNLDRWWAYEDPKTLVYVDVPEGFNETNSAVYVSYDGEPNALAFFDTYDTDLDMFTEHYGQMPIGLEVHFIFVSVQDGDYVYAIQSATIGTDHIEIITTTQTTTEAGLTALINALP</sequence>
<dbReference type="AlphaFoldDB" id="A0A239AC19"/>
<dbReference type="EMBL" id="FZNY01000004">
    <property type="protein sequence ID" value="SNR92433.1"/>
    <property type="molecule type" value="Genomic_DNA"/>
</dbReference>
<keyword evidence="2" id="KW-1185">Reference proteome</keyword>
<proteinExistence type="predicted"/>
<dbReference type="Proteomes" id="UP000198379">
    <property type="component" value="Unassembled WGS sequence"/>
</dbReference>
<protein>
    <submittedName>
        <fullName evidence="1">Uncharacterized protein</fullName>
    </submittedName>
</protein>
<evidence type="ECO:0000313" key="1">
    <source>
        <dbReference type="EMBL" id="SNR92433.1"/>
    </source>
</evidence>
<dbReference type="OrthoDB" id="1488726at2"/>
<gene>
    <name evidence="1" type="ORF">SAMN06265376_104269</name>
</gene>
<dbReference type="RefSeq" id="WP_089372076.1">
    <property type="nucleotide sequence ID" value="NZ_BMEP01000007.1"/>
</dbReference>
<evidence type="ECO:0000313" key="2">
    <source>
        <dbReference type="Proteomes" id="UP000198379"/>
    </source>
</evidence>
<organism evidence="1 2">
    <name type="scientific">Dokdonia pacifica</name>
    <dbReference type="NCBI Taxonomy" id="1627892"/>
    <lineage>
        <taxon>Bacteria</taxon>
        <taxon>Pseudomonadati</taxon>
        <taxon>Bacteroidota</taxon>
        <taxon>Flavobacteriia</taxon>
        <taxon>Flavobacteriales</taxon>
        <taxon>Flavobacteriaceae</taxon>
        <taxon>Dokdonia</taxon>
    </lineage>
</organism>
<name>A0A239AC19_9FLAO</name>